<dbReference type="STRING" id="59922.P9303_06341"/>
<dbReference type="SUPFAM" id="SSF53850">
    <property type="entry name" value="Periplasmic binding protein-like II"/>
    <property type="match status" value="1"/>
</dbReference>
<dbReference type="KEGG" id="pmf:P9303_06341"/>
<organism evidence="2 3">
    <name type="scientific">Prochlorococcus marinus (strain MIT 9303)</name>
    <dbReference type="NCBI Taxonomy" id="59922"/>
    <lineage>
        <taxon>Bacteria</taxon>
        <taxon>Bacillati</taxon>
        <taxon>Cyanobacteriota</taxon>
        <taxon>Cyanophyceae</taxon>
        <taxon>Synechococcales</taxon>
        <taxon>Prochlorococcaceae</taxon>
        <taxon>Prochlorococcus</taxon>
    </lineage>
</organism>
<evidence type="ECO:0000313" key="3">
    <source>
        <dbReference type="Proteomes" id="UP000002274"/>
    </source>
</evidence>
<dbReference type="EMBL" id="CP000554">
    <property type="protein sequence ID" value="ABM77386.1"/>
    <property type="molecule type" value="Genomic_DNA"/>
</dbReference>
<accession>A2C7C6</accession>
<protein>
    <recommendedName>
        <fullName evidence="4">Periplasmic binding protein-like II</fullName>
    </recommendedName>
</protein>
<dbReference type="InterPro" id="IPR006311">
    <property type="entry name" value="TAT_signal"/>
</dbReference>
<proteinExistence type="predicted"/>
<dbReference type="Proteomes" id="UP000002274">
    <property type="component" value="Chromosome"/>
</dbReference>
<gene>
    <name evidence="2" type="ordered locus">P9303_06341</name>
</gene>
<dbReference type="Gene3D" id="3.40.190.10">
    <property type="entry name" value="Periplasmic binding protein-like II"/>
    <property type="match status" value="1"/>
</dbReference>
<reference evidence="2 3" key="1">
    <citation type="journal article" date="2007" name="PLoS Genet.">
        <title>Patterns and implications of gene gain and loss in the evolution of Prochlorococcus.</title>
        <authorList>
            <person name="Kettler G.C."/>
            <person name="Martiny A.C."/>
            <person name="Huang K."/>
            <person name="Zucker J."/>
            <person name="Coleman M.L."/>
            <person name="Rodrigue S."/>
            <person name="Chen F."/>
            <person name="Lapidus A."/>
            <person name="Ferriera S."/>
            <person name="Johnson J."/>
            <person name="Steglich C."/>
            <person name="Church G.M."/>
            <person name="Richardson P."/>
            <person name="Chisholm S.W."/>
        </authorList>
    </citation>
    <scope>NUCLEOTIDE SEQUENCE [LARGE SCALE GENOMIC DNA]</scope>
    <source>
        <strain evidence="2 3">MIT 9303</strain>
    </source>
</reference>
<sequence>MSGAMLEQRQLGRRELLKLGLMAGLMGLASCGRASAAPLLRATPETLPKKWRRSLPVPWSYQPIEVDAGRNPFIAALEQGNDLLALGDGWLTSLPVKTLQRIEAPGLQDRLDGQARAFEASLGPALQSRVLPVGVSPWVLLFRQGDPWALQARSGWQVLLDPALKGRVVLPQSPRLVMSLAERMQVADGLRQLRAQAYTFDDRQGLNWLIQGKARVAVLPLQRCLPSLRRDPRLSVVLPNSGAPLNWTVLVRSALTREPLPQQWVEQSWQEPLLGQLLAGGWIPPLPRAELRLALRAIPKAYRSFVLPSREVWSRCWSLPVLTAVQQIELDQRWSQSTP</sequence>
<dbReference type="RefSeq" id="WP_011825305.1">
    <property type="nucleotide sequence ID" value="NC_008820.1"/>
</dbReference>
<evidence type="ECO:0008006" key="4">
    <source>
        <dbReference type="Google" id="ProtNLM"/>
    </source>
</evidence>
<evidence type="ECO:0000256" key="1">
    <source>
        <dbReference type="ARBA" id="ARBA00023136"/>
    </source>
</evidence>
<dbReference type="PROSITE" id="PS51318">
    <property type="entry name" value="TAT"/>
    <property type="match status" value="1"/>
</dbReference>
<dbReference type="BioCyc" id="PMAR59922:G1G80-584-MONOMER"/>
<keyword evidence="1" id="KW-0472">Membrane</keyword>
<dbReference type="HOGENOM" id="CLU_839191_0_0_3"/>
<evidence type="ECO:0000313" key="2">
    <source>
        <dbReference type="EMBL" id="ABM77386.1"/>
    </source>
</evidence>
<dbReference type="AlphaFoldDB" id="A2C7C6"/>
<name>A2C7C6_PROM3</name>